<dbReference type="Proteomes" id="UP001439008">
    <property type="component" value="Unassembled WGS sequence"/>
</dbReference>
<accession>A0ABV2AKZ3</accession>
<dbReference type="EMBL" id="JBDODL010000498">
    <property type="protein sequence ID" value="MES1920063.1"/>
    <property type="molecule type" value="Genomic_DNA"/>
</dbReference>
<name>A0ABV2AKZ3_9EUKA</name>
<proteinExistence type="predicted"/>
<evidence type="ECO:0000313" key="2">
    <source>
        <dbReference type="Proteomes" id="UP001439008"/>
    </source>
</evidence>
<organism evidence="1 2">
    <name type="scientific">Bonamia ostreae</name>
    <dbReference type="NCBI Taxonomy" id="126728"/>
    <lineage>
        <taxon>Eukaryota</taxon>
        <taxon>Sar</taxon>
        <taxon>Rhizaria</taxon>
        <taxon>Endomyxa</taxon>
        <taxon>Ascetosporea</taxon>
        <taxon>Haplosporida</taxon>
        <taxon>Bonamia</taxon>
    </lineage>
</organism>
<gene>
    <name evidence="1" type="ORF">MHBO_001786</name>
</gene>
<reference evidence="1 2" key="1">
    <citation type="journal article" date="2024" name="BMC Biol.">
        <title>Comparative genomics of Ascetosporea gives new insight into the evolutionary basis for animal parasitism in Rhizaria.</title>
        <authorList>
            <person name="Hiltunen Thoren M."/>
            <person name="Onut-Brannstrom I."/>
            <person name="Alfjorden A."/>
            <person name="Peckova H."/>
            <person name="Swords F."/>
            <person name="Hooper C."/>
            <person name="Holzer A.S."/>
            <person name="Bass D."/>
            <person name="Burki F."/>
        </authorList>
    </citation>
    <scope>NUCLEOTIDE SEQUENCE [LARGE SCALE GENOMIC DNA]</scope>
    <source>
        <strain evidence="1">20-A016</strain>
    </source>
</reference>
<keyword evidence="2" id="KW-1185">Reference proteome</keyword>
<sequence length="117" mass="13367">MNSESKEYIKRCFKKIKIGKNVDDSVLNYLSHVLDKLIQENLAKCSNLCAISGKSEIDANIINYFDEKLNKTDNGLFLEIADEINKRPIESLPRGVGPFLPDFNTANWNYDLVKINK</sequence>
<protein>
    <submittedName>
        <fullName evidence="1">Uncharacterized protein</fullName>
    </submittedName>
</protein>
<comment type="caution">
    <text evidence="1">The sequence shown here is derived from an EMBL/GenBank/DDBJ whole genome shotgun (WGS) entry which is preliminary data.</text>
</comment>
<evidence type="ECO:0000313" key="1">
    <source>
        <dbReference type="EMBL" id="MES1920063.1"/>
    </source>
</evidence>